<evidence type="ECO:0000313" key="1">
    <source>
        <dbReference type="EMBL" id="KAF9791037.1"/>
    </source>
</evidence>
<dbReference type="EMBL" id="WIUZ02000002">
    <property type="protein sequence ID" value="KAF9791037.1"/>
    <property type="molecule type" value="Genomic_DNA"/>
</dbReference>
<keyword evidence="2" id="KW-1185">Reference proteome</keyword>
<protein>
    <recommendedName>
        <fullName evidence="3">DUF4218 domain-containing protein</fullName>
    </recommendedName>
</protein>
<evidence type="ECO:0008006" key="3">
    <source>
        <dbReference type="Google" id="ProtNLM"/>
    </source>
</evidence>
<gene>
    <name evidence="1" type="ORF">BJ322DRAFT_422834</name>
</gene>
<reference evidence="1" key="1">
    <citation type="journal article" date="2020" name="Nat. Commun.">
        <title>Large-scale genome sequencing of mycorrhizal fungi provides insights into the early evolution of symbiotic traits.</title>
        <authorList>
            <person name="Miyauchi S."/>
            <person name="Kiss E."/>
            <person name="Kuo A."/>
            <person name="Drula E."/>
            <person name="Kohler A."/>
            <person name="Sanchez-Garcia M."/>
            <person name="Morin E."/>
            <person name="Andreopoulos B."/>
            <person name="Barry K.W."/>
            <person name="Bonito G."/>
            <person name="Buee M."/>
            <person name="Carver A."/>
            <person name="Chen C."/>
            <person name="Cichocki N."/>
            <person name="Clum A."/>
            <person name="Culley D."/>
            <person name="Crous P.W."/>
            <person name="Fauchery L."/>
            <person name="Girlanda M."/>
            <person name="Hayes R.D."/>
            <person name="Keri Z."/>
            <person name="LaButti K."/>
            <person name="Lipzen A."/>
            <person name="Lombard V."/>
            <person name="Magnuson J."/>
            <person name="Maillard F."/>
            <person name="Murat C."/>
            <person name="Nolan M."/>
            <person name="Ohm R.A."/>
            <person name="Pangilinan J."/>
            <person name="Pereira M.F."/>
            <person name="Perotto S."/>
            <person name="Peter M."/>
            <person name="Pfister S."/>
            <person name="Riley R."/>
            <person name="Sitrit Y."/>
            <person name="Stielow J.B."/>
            <person name="Szollosi G."/>
            <person name="Zifcakova L."/>
            <person name="Stursova M."/>
            <person name="Spatafora J.W."/>
            <person name="Tedersoo L."/>
            <person name="Vaario L.M."/>
            <person name="Yamada A."/>
            <person name="Yan M."/>
            <person name="Wang P."/>
            <person name="Xu J."/>
            <person name="Bruns T."/>
            <person name="Baldrian P."/>
            <person name="Vilgalys R."/>
            <person name="Dunand C."/>
            <person name="Henrissat B."/>
            <person name="Grigoriev I.V."/>
            <person name="Hibbett D."/>
            <person name="Nagy L.G."/>
            <person name="Martin F.M."/>
        </authorList>
    </citation>
    <scope>NUCLEOTIDE SEQUENCE</scope>
    <source>
        <strain evidence="1">UH-Tt-Lm1</strain>
    </source>
</reference>
<accession>A0A9P6HNY2</accession>
<reference evidence="1" key="2">
    <citation type="submission" date="2020-11" db="EMBL/GenBank/DDBJ databases">
        <authorList>
            <consortium name="DOE Joint Genome Institute"/>
            <person name="Kuo A."/>
            <person name="Miyauchi S."/>
            <person name="Kiss E."/>
            <person name="Drula E."/>
            <person name="Kohler A."/>
            <person name="Sanchez-Garcia M."/>
            <person name="Andreopoulos B."/>
            <person name="Barry K.W."/>
            <person name="Bonito G."/>
            <person name="Buee M."/>
            <person name="Carver A."/>
            <person name="Chen C."/>
            <person name="Cichocki N."/>
            <person name="Clum A."/>
            <person name="Culley D."/>
            <person name="Crous P.W."/>
            <person name="Fauchery L."/>
            <person name="Girlanda M."/>
            <person name="Hayes R."/>
            <person name="Keri Z."/>
            <person name="Labutti K."/>
            <person name="Lipzen A."/>
            <person name="Lombard V."/>
            <person name="Magnuson J."/>
            <person name="Maillard F."/>
            <person name="Morin E."/>
            <person name="Murat C."/>
            <person name="Nolan M."/>
            <person name="Ohm R."/>
            <person name="Pangilinan J."/>
            <person name="Pereira M."/>
            <person name="Perotto S."/>
            <person name="Peter M."/>
            <person name="Riley R."/>
            <person name="Sitrit Y."/>
            <person name="Stielow B."/>
            <person name="Szollosi G."/>
            <person name="Zifcakova L."/>
            <person name="Stursova M."/>
            <person name="Spatafora J.W."/>
            <person name="Tedersoo L."/>
            <person name="Vaario L.-M."/>
            <person name="Yamada A."/>
            <person name="Yan M."/>
            <person name="Wang P."/>
            <person name="Xu J."/>
            <person name="Bruns T."/>
            <person name="Baldrian P."/>
            <person name="Vilgalys R."/>
            <person name="Henrissat B."/>
            <person name="Grigoriev I.V."/>
            <person name="Hibbett D."/>
            <person name="Nagy L.G."/>
            <person name="Martin F.M."/>
        </authorList>
    </citation>
    <scope>NUCLEOTIDE SEQUENCE</scope>
    <source>
        <strain evidence="1">UH-Tt-Lm1</strain>
    </source>
</reference>
<dbReference type="AlphaFoldDB" id="A0A9P6HNY2"/>
<name>A0A9P6HNY2_9AGAM</name>
<evidence type="ECO:0000313" key="2">
    <source>
        <dbReference type="Proteomes" id="UP000736335"/>
    </source>
</evidence>
<comment type="caution">
    <text evidence="1">The sequence shown here is derived from an EMBL/GenBank/DDBJ whole genome shotgun (WGS) entry which is preliminary data.</text>
</comment>
<sequence length="337" mass="38568">MKLVHLIHLCLAYDMKASDIEAIRVGFQEWVVEYEKIFYQCDPERISTCPVTLHSLLHVADGIEAAGPVWTYWSFVMERFCGFLKRDGVRSRRKPYASLDNRVRHVAQLHNTKIRYNLVDLLSLTGPTREGGEVFPEHPQRVFMQPRRMLKLDENVRAKLTMALITRFSPLKGPKIPSFVAKKYVPTGDVLQWGWVKISEGGDKMCCHAMIKPESLGRDCTYIRYEATVDRNARAKNKQPNMVLKTFFGELQRVIRIDIPATPQLNLAEPQALFFAIIKQCNATQSKDGFWEYTALGGLEAIDIELVQCVVGRLFDRGKWVIIDRSGERAHVDIGDV</sequence>
<proteinExistence type="predicted"/>
<dbReference type="Proteomes" id="UP000736335">
    <property type="component" value="Unassembled WGS sequence"/>
</dbReference>
<organism evidence="1 2">
    <name type="scientific">Thelephora terrestris</name>
    <dbReference type="NCBI Taxonomy" id="56493"/>
    <lineage>
        <taxon>Eukaryota</taxon>
        <taxon>Fungi</taxon>
        <taxon>Dikarya</taxon>
        <taxon>Basidiomycota</taxon>
        <taxon>Agaricomycotina</taxon>
        <taxon>Agaricomycetes</taxon>
        <taxon>Thelephorales</taxon>
        <taxon>Thelephoraceae</taxon>
        <taxon>Thelephora</taxon>
    </lineage>
</organism>
<dbReference type="OrthoDB" id="6613063at2759"/>